<dbReference type="PANTHER" id="PTHR45698">
    <property type="entry name" value="TRACE AMINE-ASSOCIATED RECEPTOR 19N-RELATED"/>
    <property type="match status" value="1"/>
</dbReference>
<evidence type="ECO:0000256" key="1">
    <source>
        <dbReference type="ARBA" id="ARBA00004370"/>
    </source>
</evidence>
<keyword evidence="3 6" id="KW-1133">Transmembrane helix</keyword>
<dbReference type="InterPro" id="IPR000276">
    <property type="entry name" value="GPCR_Rhodpsn"/>
</dbReference>
<feature type="transmembrane region" description="Helical" evidence="6">
    <location>
        <begin position="64"/>
        <end position="87"/>
    </location>
</feature>
<dbReference type="GO" id="GO:0004930">
    <property type="term" value="F:G protein-coupled receptor activity"/>
    <property type="evidence" value="ECO:0007669"/>
    <property type="project" value="UniProtKB-KW"/>
</dbReference>
<dbReference type="SMART" id="SM01381">
    <property type="entry name" value="7TM_GPCR_Srsx"/>
    <property type="match status" value="1"/>
</dbReference>
<keyword evidence="5" id="KW-0807">Transducer</keyword>
<comment type="caution">
    <text evidence="8">The sequence shown here is derived from an EMBL/GenBank/DDBJ whole genome shotgun (WGS) entry which is preliminary data.</text>
</comment>
<dbReference type="Gene3D" id="1.20.1070.10">
    <property type="entry name" value="Rhodopsin 7-helix transmembrane proteins"/>
    <property type="match status" value="1"/>
</dbReference>
<feature type="transmembrane region" description="Helical" evidence="6">
    <location>
        <begin position="107"/>
        <end position="129"/>
    </location>
</feature>
<keyword evidence="9" id="KW-1185">Reference proteome</keyword>
<dbReference type="EMBL" id="JAIZAY010000013">
    <property type="protein sequence ID" value="KAJ8030209.1"/>
    <property type="molecule type" value="Genomic_DNA"/>
</dbReference>
<evidence type="ECO:0000256" key="6">
    <source>
        <dbReference type="SAM" id="Phobius"/>
    </source>
</evidence>
<feature type="transmembrane region" description="Helical" evidence="6">
    <location>
        <begin position="150"/>
        <end position="168"/>
    </location>
</feature>
<dbReference type="Proteomes" id="UP001152320">
    <property type="component" value="Chromosome 13"/>
</dbReference>
<comment type="similarity">
    <text evidence="5">Belongs to the G-protein coupled receptor 1 family.</text>
</comment>
<keyword evidence="2 5" id="KW-0812">Transmembrane</keyword>
<feature type="transmembrane region" description="Helical" evidence="6">
    <location>
        <begin position="196"/>
        <end position="223"/>
    </location>
</feature>
<dbReference type="PROSITE" id="PS50262">
    <property type="entry name" value="G_PROTEIN_RECEP_F1_2"/>
    <property type="match status" value="1"/>
</dbReference>
<evidence type="ECO:0000256" key="3">
    <source>
        <dbReference type="ARBA" id="ARBA00022989"/>
    </source>
</evidence>
<comment type="subcellular location">
    <subcellularLocation>
        <location evidence="1">Membrane</location>
    </subcellularLocation>
</comment>
<dbReference type="Pfam" id="PF00001">
    <property type="entry name" value="7tm_1"/>
    <property type="match status" value="1"/>
</dbReference>
<organism evidence="8 9">
    <name type="scientific">Holothuria leucospilota</name>
    <name type="common">Black long sea cucumber</name>
    <name type="synonym">Mertensiothuria leucospilota</name>
    <dbReference type="NCBI Taxonomy" id="206669"/>
    <lineage>
        <taxon>Eukaryota</taxon>
        <taxon>Metazoa</taxon>
        <taxon>Echinodermata</taxon>
        <taxon>Eleutherozoa</taxon>
        <taxon>Echinozoa</taxon>
        <taxon>Holothuroidea</taxon>
        <taxon>Aspidochirotacea</taxon>
        <taxon>Aspidochirotida</taxon>
        <taxon>Holothuriidae</taxon>
        <taxon>Holothuria</taxon>
    </lineage>
</organism>
<dbReference type="OrthoDB" id="6232294at2759"/>
<keyword evidence="5" id="KW-0297">G-protein coupled receptor</keyword>
<dbReference type="InterPro" id="IPR017452">
    <property type="entry name" value="GPCR_Rhodpsn_7TM"/>
</dbReference>
<evidence type="ECO:0000259" key="7">
    <source>
        <dbReference type="PROSITE" id="PS50262"/>
    </source>
</evidence>
<dbReference type="PANTHER" id="PTHR45698:SF1">
    <property type="entry name" value="TRACE AMINE-ASSOCIATED RECEPTOR 13C-LIKE"/>
    <property type="match status" value="1"/>
</dbReference>
<accession>A0A9Q1H1M8</accession>
<feature type="transmembrane region" description="Helical" evidence="6">
    <location>
        <begin position="243"/>
        <end position="263"/>
    </location>
</feature>
<keyword evidence="5 8" id="KW-0675">Receptor</keyword>
<dbReference type="SUPFAM" id="SSF81321">
    <property type="entry name" value="Family A G protein-coupled receptor-like"/>
    <property type="match status" value="1"/>
</dbReference>
<evidence type="ECO:0000313" key="9">
    <source>
        <dbReference type="Proteomes" id="UP001152320"/>
    </source>
</evidence>
<feature type="domain" description="G-protein coupled receptors family 1 profile" evidence="7">
    <location>
        <begin position="43"/>
        <end position="299"/>
    </location>
</feature>
<dbReference type="PRINTS" id="PR00237">
    <property type="entry name" value="GPCRRHODOPSN"/>
</dbReference>
<dbReference type="PROSITE" id="PS00237">
    <property type="entry name" value="G_PROTEIN_RECEP_F1_1"/>
    <property type="match status" value="1"/>
</dbReference>
<evidence type="ECO:0000313" key="8">
    <source>
        <dbReference type="EMBL" id="KAJ8030209.1"/>
    </source>
</evidence>
<protein>
    <submittedName>
        <fullName evidence="8">Galanin receptor type 2</fullName>
    </submittedName>
</protein>
<proteinExistence type="inferred from homology"/>
<dbReference type="GO" id="GO:0016020">
    <property type="term" value="C:membrane"/>
    <property type="evidence" value="ECO:0007669"/>
    <property type="project" value="UniProtKB-SubCell"/>
</dbReference>
<evidence type="ECO:0000256" key="2">
    <source>
        <dbReference type="ARBA" id="ARBA00022692"/>
    </source>
</evidence>
<name>A0A9Q1H1M8_HOLLE</name>
<evidence type="ECO:0000256" key="4">
    <source>
        <dbReference type="ARBA" id="ARBA00023136"/>
    </source>
</evidence>
<feature type="transmembrane region" description="Helical" evidence="6">
    <location>
        <begin position="27"/>
        <end position="52"/>
    </location>
</feature>
<keyword evidence="4 6" id="KW-0472">Membrane</keyword>
<gene>
    <name evidence="8" type="ORF">HOLleu_26552</name>
</gene>
<dbReference type="AlphaFoldDB" id="A0A9Q1H1M8"/>
<evidence type="ECO:0000256" key="5">
    <source>
        <dbReference type="RuleBase" id="RU000688"/>
    </source>
</evidence>
<sequence>MTSTDIAVLATTEVFGKEIKEVQDKDVLIKVACTIIAILGLIGNSLVLVVFYKGRELHVVPNILIGHQSLVDLILSFIGFLNVIHFFSEFKPMTIRHPVLEIFLCKIWFSEYVLWALLQVSTINLVFVTMERYIIVMHPIKYRTIARKKISLVVCIFAWFTGFLIKMYKPWIYRISKEDGMCTSQASLETGSSERYVIALTSTMTFLIIPAITMAFVHGSVVWTLSSNHFKLSKKIPKGVRDIFTTMIIVSVAYMICWIPDITLYLHHNLVTPHDWKDLVHRIARILAESNVCVNPIIYIMKFKTFQRGLKKLVTKSPRRVAREY</sequence>
<dbReference type="CDD" id="cd00637">
    <property type="entry name" value="7tm_classA_rhodopsin-like"/>
    <property type="match status" value="1"/>
</dbReference>
<reference evidence="8" key="1">
    <citation type="submission" date="2021-10" db="EMBL/GenBank/DDBJ databases">
        <title>Tropical sea cucumber genome reveals ecological adaptation and Cuvierian tubules defense mechanism.</title>
        <authorList>
            <person name="Chen T."/>
        </authorList>
    </citation>
    <scope>NUCLEOTIDE SEQUENCE</scope>
    <source>
        <strain evidence="8">Nanhai2018</strain>
        <tissue evidence="8">Muscle</tissue>
    </source>
</reference>